<accession>A0A7Y0MUK5</accession>
<dbReference type="EMBL" id="JABCMA010000006">
    <property type="protein sequence ID" value="NMR73668.1"/>
    <property type="molecule type" value="Genomic_DNA"/>
</dbReference>
<reference evidence="2 3" key="1">
    <citation type="submission" date="2020-04" db="EMBL/GenBank/DDBJ databases">
        <title>Whole-genome sequencing of Vibrio spp. from China reveals different genetic environments of blaCTX-M-14 among diverse lineages.</title>
        <authorList>
            <person name="Zheng Z."/>
            <person name="Ye L."/>
            <person name="Chen S."/>
        </authorList>
    </citation>
    <scope>NUCLEOTIDE SEQUENCE [LARGE SCALE GENOMIC DNA]</scope>
    <source>
        <strain evidence="2 3">Vb1636</strain>
    </source>
</reference>
<comment type="caution">
    <text evidence="2">The sequence shown here is derived from an EMBL/GenBank/DDBJ whole genome shotgun (WGS) entry which is preliminary data.</text>
</comment>
<protein>
    <submittedName>
        <fullName evidence="2">Uncharacterized protein</fullName>
    </submittedName>
</protein>
<keyword evidence="1" id="KW-0175">Coiled coil</keyword>
<feature type="coiled-coil region" evidence="1">
    <location>
        <begin position="82"/>
        <end position="109"/>
    </location>
</feature>
<proteinExistence type="predicted"/>
<organism evidence="2 3">
    <name type="scientific">Vibrio alginolyticus</name>
    <dbReference type="NCBI Taxonomy" id="663"/>
    <lineage>
        <taxon>Bacteria</taxon>
        <taxon>Pseudomonadati</taxon>
        <taxon>Pseudomonadota</taxon>
        <taxon>Gammaproteobacteria</taxon>
        <taxon>Vibrionales</taxon>
        <taxon>Vibrionaceae</taxon>
        <taxon>Vibrio</taxon>
    </lineage>
</organism>
<name>A0A7Y0MUK5_VIBAL</name>
<dbReference type="RefSeq" id="WP_020840918.1">
    <property type="nucleotide sequence ID" value="NZ_JABCMA010000006.1"/>
</dbReference>
<evidence type="ECO:0000313" key="2">
    <source>
        <dbReference type="EMBL" id="NMR73668.1"/>
    </source>
</evidence>
<gene>
    <name evidence="2" type="ORF">HKB35_08585</name>
</gene>
<evidence type="ECO:0000313" key="3">
    <source>
        <dbReference type="Proteomes" id="UP000565155"/>
    </source>
</evidence>
<dbReference type="Proteomes" id="UP000565155">
    <property type="component" value="Unassembled WGS sequence"/>
</dbReference>
<sequence length="130" mass="14356">MTREIVLSTQEQLLAEGILSKSRSLLKQMEANTLQPVSVSELCSLAAAKALALLHDHEDVSNIVMENISFGIANSNYYLLRTKQQESQIKELQEEVARLSKLLEESGQITVIDAVTPEEAELGEVSKQDS</sequence>
<dbReference type="AlphaFoldDB" id="A0A7Y0MUK5"/>
<evidence type="ECO:0000256" key="1">
    <source>
        <dbReference type="SAM" id="Coils"/>
    </source>
</evidence>